<proteinExistence type="predicted"/>
<organism evidence="1 2">
    <name type="scientific">Candidatus Symbiobacter mobilis CR</name>
    <dbReference type="NCBI Taxonomy" id="946483"/>
    <lineage>
        <taxon>Bacteria</taxon>
        <taxon>Pseudomonadati</taxon>
        <taxon>Pseudomonadota</taxon>
        <taxon>Betaproteobacteria</taxon>
        <taxon>Burkholderiales</taxon>
        <taxon>Comamonadaceae</taxon>
    </lineage>
</organism>
<reference evidence="1 2" key="1">
    <citation type="journal article" date="2013" name="Genome Biol.">
        <title>Genomic analysis reveals key aspects of prokaryotic symbiosis in the phototrophic consortium "Chlorochromatium aggregatum".</title>
        <authorList>
            <person name="Liu Z."/>
            <person name="Muller J."/>
            <person name="Li T."/>
            <person name="Alvey R.M."/>
            <person name="Vogl K."/>
            <person name="Frigaard N.U."/>
            <person name="Rockwell N.C."/>
            <person name="Boyd E.S."/>
            <person name="Tomsho L.P."/>
            <person name="Schuster S.C."/>
            <person name="Henke P."/>
            <person name="Rohde M."/>
            <person name="Overmann J."/>
            <person name="Bryant D.A."/>
        </authorList>
    </citation>
    <scope>NUCLEOTIDE SEQUENCE [LARGE SCALE GENOMIC DNA]</scope>
    <source>
        <strain evidence="1">CR</strain>
    </source>
</reference>
<dbReference type="OrthoDB" id="9712909at2"/>
<evidence type="ECO:0000313" key="2">
    <source>
        <dbReference type="Proteomes" id="UP000017184"/>
    </source>
</evidence>
<dbReference type="KEGG" id="cbx:Cenrod_2686"/>
<evidence type="ECO:0000313" key="1">
    <source>
        <dbReference type="EMBL" id="AGX88736.1"/>
    </source>
</evidence>
<sequence length="96" mass="11343">MPSNETLVYRTKSNAIDYKFQFVTTPNGTERAYIVSQPSYQGRPTDAHSTHRYYDSARDQHYICFDPEPRSRDTIKKIASQWAENTESFRREGKRF</sequence>
<dbReference type="AlphaFoldDB" id="U5NAY0"/>
<dbReference type="EMBL" id="CP004885">
    <property type="protein sequence ID" value="AGX88736.1"/>
    <property type="molecule type" value="Genomic_DNA"/>
</dbReference>
<dbReference type="HOGENOM" id="CLU_2354581_0_0_4"/>
<gene>
    <name evidence="1" type="ORF">Cenrod_2686</name>
</gene>
<dbReference type="Proteomes" id="UP000017184">
    <property type="component" value="Chromosome"/>
</dbReference>
<dbReference type="RefSeq" id="WP_022776671.1">
    <property type="nucleotide sequence ID" value="NC_022576.1"/>
</dbReference>
<accession>U5NAY0</accession>
<keyword evidence="2" id="KW-1185">Reference proteome</keyword>
<dbReference type="STRING" id="946483.Cenrod_2686"/>
<name>U5NAY0_9BURK</name>
<protein>
    <submittedName>
        <fullName evidence="1">Uncharacterized protein</fullName>
    </submittedName>
</protein>